<comment type="caution">
    <text evidence="1">The sequence shown here is derived from an EMBL/GenBank/DDBJ whole genome shotgun (WGS) entry which is preliminary data.</text>
</comment>
<keyword evidence="2" id="KW-1185">Reference proteome</keyword>
<dbReference type="Gene3D" id="2.180.10.10">
    <property type="entry name" value="RHS repeat-associated core"/>
    <property type="match status" value="1"/>
</dbReference>
<dbReference type="PANTHER" id="PTHR32305">
    <property type="match status" value="1"/>
</dbReference>
<accession>A0ABR6PV61</accession>
<name>A0ABR6PV61_9FLAO</name>
<gene>
    <name evidence="1" type="ORF">HNP24_000544</name>
</gene>
<dbReference type="NCBIfam" id="TIGR03696">
    <property type="entry name" value="Rhs_assc_core"/>
    <property type="match status" value="1"/>
</dbReference>
<evidence type="ECO:0000313" key="2">
    <source>
        <dbReference type="Proteomes" id="UP000587367"/>
    </source>
</evidence>
<dbReference type="RefSeq" id="WP_184552739.1">
    <property type="nucleotide sequence ID" value="NZ_JACHKS010000001.1"/>
</dbReference>
<sequence length="321" mass="36886">MRIAFAKDNAGVVQSMDTNNYYPFGLNHIGGTNYSNFGGYYNYKFGGKELQETGWSDFGARMYMPDIGRWGVIDPLAEKMRRWSPYNYAFDNPMRFVDPDGRVPLDDYRFGKNGRLELINKTNDNFDRIYNSDKSNSLQVDKGFFNNMFESKGKNQSTILVNNNTKDLKRAYKFFAKNSNVEWQYNVFKGDRTVGTLASTHTKGSVENWGSLAYRVLGADSKIKLIYSSHSHPGKYDSNTGWPAYPSGFDYSLNPSNESGDRQNFDFYKNNFPGRTPSTFNVFVPDNPETLINYDNNSVQRTFPQKNVQEIEEVVITIKRK</sequence>
<proteinExistence type="predicted"/>
<reference evidence="1 2" key="1">
    <citation type="submission" date="2020-08" db="EMBL/GenBank/DDBJ databases">
        <title>Functional genomics of gut bacteria from endangered species of beetles.</title>
        <authorList>
            <person name="Carlos-Shanley C."/>
        </authorList>
    </citation>
    <scope>NUCLEOTIDE SEQUENCE [LARGE SCALE GENOMIC DNA]</scope>
    <source>
        <strain evidence="1 2">S00068</strain>
    </source>
</reference>
<dbReference type="PANTHER" id="PTHR32305:SF15">
    <property type="entry name" value="PROTEIN RHSA-RELATED"/>
    <property type="match status" value="1"/>
</dbReference>
<dbReference type="InterPro" id="IPR022385">
    <property type="entry name" value="Rhs_assc_core"/>
</dbReference>
<organism evidence="1 2">
    <name type="scientific">Chryseobacterium sediminis</name>
    <dbReference type="NCBI Taxonomy" id="1679494"/>
    <lineage>
        <taxon>Bacteria</taxon>
        <taxon>Pseudomonadati</taxon>
        <taxon>Bacteroidota</taxon>
        <taxon>Flavobacteriia</taxon>
        <taxon>Flavobacteriales</taxon>
        <taxon>Weeksellaceae</taxon>
        <taxon>Chryseobacterium group</taxon>
        <taxon>Chryseobacterium</taxon>
    </lineage>
</organism>
<dbReference type="InterPro" id="IPR050708">
    <property type="entry name" value="T6SS_VgrG/RHS"/>
</dbReference>
<dbReference type="Proteomes" id="UP000587367">
    <property type="component" value="Unassembled WGS sequence"/>
</dbReference>
<dbReference type="InterPro" id="IPR028218">
    <property type="entry name" value="Toxin-JAB1"/>
</dbReference>
<protein>
    <submittedName>
        <fullName evidence="1">RHS repeat-associated protein</fullName>
    </submittedName>
</protein>
<dbReference type="Pfam" id="PF15659">
    <property type="entry name" value="Toxin-JAB1"/>
    <property type="match status" value="1"/>
</dbReference>
<evidence type="ECO:0000313" key="1">
    <source>
        <dbReference type="EMBL" id="MBB6329594.1"/>
    </source>
</evidence>
<dbReference type="EMBL" id="JACHKS010000001">
    <property type="protein sequence ID" value="MBB6329594.1"/>
    <property type="molecule type" value="Genomic_DNA"/>
</dbReference>